<sequence length="502" mass="52888">MASMTASAHDPDRPGTTASTDATAPGPGASDTSAAFAPSALRAVDHSADDGLDPLPATRRALLHRTARAQAEGRAPSVVAAVVRGGRPRWFAAHGEVDGVAPGPDTQYRIGSLTKTFVAVTVLRLRDEGLLSLDDRLDVHLPGAPQAGDATIAHLLSHTAGLAAETGAPWWERTPGELRPEPEDVHGPTPRPHPPGRRFHYSNPGFATLGALVGAVRGRDWFEVLREEVLEPLGMRDTTRTPRAPHAAGWAVHPHADAVQPEPAADTGLMAPAGQLWSTAADLARFADFLSRGDERVLSAASLAEMRRPAAPPEGADWIDGYGLGMQLVRLNGRLLAGHSGSMPGFVAGLWTHPEQDVATVVLANVTSGLRAATLAADLLTTVAEREPALPAPWRPDPAPDRELLGLSGLWYWGPAATELRVGTDRELRLGSLGAATGSRFAPQADGDWTGLDGYLAGERLRVVRRPDGSVSHLDAGSFVFTRRPYEPGDPVPGGVDDAGWG</sequence>
<dbReference type="PANTHER" id="PTHR46825:SF7">
    <property type="entry name" value="D-ALANYL-D-ALANINE CARBOXYPEPTIDASE"/>
    <property type="match status" value="1"/>
</dbReference>
<dbReference type="EMBL" id="JAAVJB010000204">
    <property type="protein sequence ID" value="NJP68373.1"/>
    <property type="molecule type" value="Genomic_DNA"/>
</dbReference>
<dbReference type="InterPro" id="IPR050491">
    <property type="entry name" value="AmpC-like"/>
</dbReference>
<dbReference type="InterPro" id="IPR056008">
    <property type="entry name" value="DUF7586"/>
</dbReference>
<comment type="caution">
    <text evidence="4">The sequence shown here is derived from an EMBL/GenBank/DDBJ whole genome shotgun (WGS) entry which is preliminary data.</text>
</comment>
<feature type="region of interest" description="Disordered" evidence="1">
    <location>
        <begin position="175"/>
        <end position="196"/>
    </location>
</feature>
<evidence type="ECO:0000313" key="5">
    <source>
        <dbReference type="Proteomes" id="UP000746503"/>
    </source>
</evidence>
<feature type="domain" description="DUF7586" evidence="3">
    <location>
        <begin position="401"/>
        <end position="483"/>
    </location>
</feature>
<name>A0ABX1AUA0_9ACTN</name>
<gene>
    <name evidence="4" type="ORF">HCJ92_19245</name>
</gene>
<dbReference type="InterPro" id="IPR001466">
    <property type="entry name" value="Beta-lactam-related"/>
</dbReference>
<evidence type="ECO:0000256" key="1">
    <source>
        <dbReference type="SAM" id="MobiDB-lite"/>
    </source>
</evidence>
<dbReference type="Proteomes" id="UP000746503">
    <property type="component" value="Unassembled WGS sequence"/>
</dbReference>
<reference evidence="4 5" key="1">
    <citation type="submission" date="2020-03" db="EMBL/GenBank/DDBJ databases">
        <title>Draft genome of Streptomyces sp. ventii, isolated from the Axial Seamount in the Pacific Ocean, and resequencing of the two type strains Streptomyces lonarensis strain NCL 716 and Streptomyces bohaiensis strain 11A07.</title>
        <authorList>
            <person name="Loughran R.M."/>
            <person name="Pfannmuller K.M."/>
            <person name="Wasson B.J."/>
            <person name="Deadmond M.C."/>
            <person name="Paddock B.E."/>
            <person name="Koyack M.J."/>
            <person name="Gallegos D.A."/>
            <person name="Mitchell E.A."/>
            <person name="Ushijima B."/>
            <person name="Saw J.H."/>
            <person name="Mcphail K.L."/>
            <person name="Videau P."/>
        </authorList>
    </citation>
    <scope>NUCLEOTIDE SEQUENCE [LARGE SCALE GENOMIC DNA]</scope>
    <source>
        <strain evidence="5">5675061</strain>
    </source>
</reference>
<protein>
    <submittedName>
        <fullName evidence="4">Beta-lactamase family protein</fullName>
    </submittedName>
</protein>
<dbReference type="Gene3D" id="3.40.710.10">
    <property type="entry name" value="DD-peptidase/beta-lactamase superfamily"/>
    <property type="match status" value="1"/>
</dbReference>
<dbReference type="Pfam" id="PF00144">
    <property type="entry name" value="Beta-lactamase"/>
    <property type="match status" value="1"/>
</dbReference>
<organism evidence="4 5">
    <name type="scientific">Streptomyces spiramenti</name>
    <dbReference type="NCBI Taxonomy" id="2720606"/>
    <lineage>
        <taxon>Bacteria</taxon>
        <taxon>Bacillati</taxon>
        <taxon>Actinomycetota</taxon>
        <taxon>Actinomycetes</taxon>
        <taxon>Kitasatosporales</taxon>
        <taxon>Streptomycetaceae</taxon>
        <taxon>Streptomyces</taxon>
    </lineage>
</organism>
<keyword evidence="5" id="KW-1185">Reference proteome</keyword>
<dbReference type="PANTHER" id="PTHR46825">
    <property type="entry name" value="D-ALANYL-D-ALANINE-CARBOXYPEPTIDASE/ENDOPEPTIDASE AMPH"/>
    <property type="match status" value="1"/>
</dbReference>
<dbReference type="InterPro" id="IPR012338">
    <property type="entry name" value="Beta-lactam/transpept-like"/>
</dbReference>
<dbReference type="Pfam" id="PF24491">
    <property type="entry name" value="DUF7586"/>
    <property type="match status" value="1"/>
</dbReference>
<accession>A0ABX1AUA0</accession>
<evidence type="ECO:0000259" key="3">
    <source>
        <dbReference type="Pfam" id="PF24491"/>
    </source>
</evidence>
<feature type="domain" description="Beta-lactamase-related" evidence="2">
    <location>
        <begin position="68"/>
        <end position="378"/>
    </location>
</feature>
<evidence type="ECO:0000313" key="4">
    <source>
        <dbReference type="EMBL" id="NJP68373.1"/>
    </source>
</evidence>
<feature type="region of interest" description="Disordered" evidence="1">
    <location>
        <begin position="1"/>
        <end position="42"/>
    </location>
</feature>
<dbReference type="SUPFAM" id="SSF56601">
    <property type="entry name" value="beta-lactamase/transpeptidase-like"/>
    <property type="match status" value="1"/>
</dbReference>
<evidence type="ECO:0000259" key="2">
    <source>
        <dbReference type="Pfam" id="PF00144"/>
    </source>
</evidence>
<proteinExistence type="predicted"/>
<feature type="compositionally biased region" description="Basic and acidic residues" evidence="1">
    <location>
        <begin position="175"/>
        <end position="186"/>
    </location>
</feature>